<evidence type="ECO:0008006" key="4">
    <source>
        <dbReference type="Google" id="ProtNLM"/>
    </source>
</evidence>
<feature type="chain" id="PRO_5045654636" description="Outer membrane protein beta-barrel domain-containing protein" evidence="1">
    <location>
        <begin position="21"/>
        <end position="273"/>
    </location>
</feature>
<feature type="signal peptide" evidence="1">
    <location>
        <begin position="1"/>
        <end position="20"/>
    </location>
</feature>
<dbReference type="Proteomes" id="UP001597201">
    <property type="component" value="Unassembled WGS sequence"/>
</dbReference>
<organism evidence="2 3">
    <name type="scientific">Namhaeicola litoreus</name>
    <dbReference type="NCBI Taxonomy" id="1052145"/>
    <lineage>
        <taxon>Bacteria</taxon>
        <taxon>Pseudomonadati</taxon>
        <taxon>Bacteroidota</taxon>
        <taxon>Flavobacteriia</taxon>
        <taxon>Flavobacteriales</taxon>
        <taxon>Flavobacteriaceae</taxon>
        <taxon>Namhaeicola</taxon>
    </lineage>
</organism>
<comment type="caution">
    <text evidence="2">The sequence shown here is derived from an EMBL/GenBank/DDBJ whole genome shotgun (WGS) entry which is preliminary data.</text>
</comment>
<accession>A0ABW3Y1U6</accession>
<name>A0ABW3Y1U6_9FLAO</name>
<keyword evidence="3" id="KW-1185">Reference proteome</keyword>
<sequence length="273" mass="31168">MKEKFYLLSFFVLFSFFAQAQDEVGYAESEFTESSARRDWRFKLAPYAWLAGQATDVNDERLRQSFNDLTSLTNFGMQLAGKIYYKKWFVSSNLTYAKLGDDGQESFVQYDLGINQIILDNKIGYVLIDHLDYDNNDIIDGWAMEVTLGAIYWLNDINFKYTIPIGDILPPITGNLSETQKWWDPVVGTSFRLILSKSVLMSLQTNIGGFGLGNASDFYYDLSYLNTFKVSKLLTVTAGYKTFQYKRIEGSGEERIKTNVTTFGPLLGVTMNF</sequence>
<gene>
    <name evidence="2" type="ORF">ACFQ39_08285</name>
</gene>
<reference evidence="3" key="1">
    <citation type="journal article" date="2019" name="Int. J. Syst. Evol. Microbiol.">
        <title>The Global Catalogue of Microorganisms (GCM) 10K type strain sequencing project: providing services to taxonomists for standard genome sequencing and annotation.</title>
        <authorList>
            <consortium name="The Broad Institute Genomics Platform"/>
            <consortium name="The Broad Institute Genome Sequencing Center for Infectious Disease"/>
            <person name="Wu L."/>
            <person name="Ma J."/>
        </authorList>
    </citation>
    <scope>NUCLEOTIDE SEQUENCE [LARGE SCALE GENOMIC DNA]</scope>
    <source>
        <strain evidence="3">CCUG 61485</strain>
    </source>
</reference>
<proteinExistence type="predicted"/>
<keyword evidence="1" id="KW-0732">Signal</keyword>
<protein>
    <recommendedName>
        <fullName evidence="4">Outer membrane protein beta-barrel domain-containing protein</fullName>
    </recommendedName>
</protein>
<dbReference type="RefSeq" id="WP_377177943.1">
    <property type="nucleotide sequence ID" value="NZ_JBHTMY010000003.1"/>
</dbReference>
<evidence type="ECO:0000313" key="3">
    <source>
        <dbReference type="Proteomes" id="UP001597201"/>
    </source>
</evidence>
<evidence type="ECO:0000313" key="2">
    <source>
        <dbReference type="EMBL" id="MFD1315609.1"/>
    </source>
</evidence>
<dbReference type="EMBL" id="JBHTMY010000003">
    <property type="protein sequence ID" value="MFD1315609.1"/>
    <property type="molecule type" value="Genomic_DNA"/>
</dbReference>
<evidence type="ECO:0000256" key="1">
    <source>
        <dbReference type="SAM" id="SignalP"/>
    </source>
</evidence>